<name>A0A1R3RDY4_ASPC5</name>
<dbReference type="InterPro" id="IPR024079">
    <property type="entry name" value="MetalloPept_cat_dom_sf"/>
</dbReference>
<dbReference type="OMA" id="MRIGHED"/>
<keyword evidence="2" id="KW-1185">Reference proteome</keyword>
<dbReference type="Gene3D" id="3.40.390.10">
    <property type="entry name" value="Collagenase (Catalytic Domain)"/>
    <property type="match status" value="1"/>
</dbReference>
<reference evidence="2" key="1">
    <citation type="journal article" date="2017" name="Genome Biol.">
        <title>Comparative genomics reveals high biological diversity and specific adaptations in the industrially and medically important fungal genus Aspergillus.</title>
        <authorList>
            <person name="de Vries R.P."/>
            <person name="Riley R."/>
            <person name="Wiebenga A."/>
            <person name="Aguilar-Osorio G."/>
            <person name="Amillis S."/>
            <person name="Uchima C.A."/>
            <person name="Anderluh G."/>
            <person name="Asadollahi M."/>
            <person name="Askin M."/>
            <person name="Barry K."/>
            <person name="Battaglia E."/>
            <person name="Bayram O."/>
            <person name="Benocci T."/>
            <person name="Braus-Stromeyer S.A."/>
            <person name="Caldana C."/>
            <person name="Canovas D."/>
            <person name="Cerqueira G.C."/>
            <person name="Chen F."/>
            <person name="Chen W."/>
            <person name="Choi C."/>
            <person name="Clum A."/>
            <person name="Dos Santos R.A."/>
            <person name="Damasio A.R."/>
            <person name="Diallinas G."/>
            <person name="Emri T."/>
            <person name="Fekete E."/>
            <person name="Flipphi M."/>
            <person name="Freyberg S."/>
            <person name="Gallo A."/>
            <person name="Gournas C."/>
            <person name="Habgood R."/>
            <person name="Hainaut M."/>
            <person name="Harispe M.L."/>
            <person name="Henrissat B."/>
            <person name="Hilden K.S."/>
            <person name="Hope R."/>
            <person name="Hossain A."/>
            <person name="Karabika E."/>
            <person name="Karaffa L."/>
            <person name="Karanyi Z."/>
            <person name="Krasevec N."/>
            <person name="Kuo A."/>
            <person name="Kusch H."/>
            <person name="LaButti K."/>
            <person name="Lagendijk E.L."/>
            <person name="Lapidus A."/>
            <person name="Levasseur A."/>
            <person name="Lindquist E."/>
            <person name="Lipzen A."/>
            <person name="Logrieco A.F."/>
            <person name="MacCabe A."/>
            <person name="Maekelae M.R."/>
            <person name="Malavazi I."/>
            <person name="Melin P."/>
            <person name="Meyer V."/>
            <person name="Mielnichuk N."/>
            <person name="Miskei M."/>
            <person name="Molnar A.P."/>
            <person name="Mule G."/>
            <person name="Ngan C.Y."/>
            <person name="Orejas M."/>
            <person name="Orosz E."/>
            <person name="Ouedraogo J.P."/>
            <person name="Overkamp K.M."/>
            <person name="Park H.-S."/>
            <person name="Perrone G."/>
            <person name="Piumi F."/>
            <person name="Punt P.J."/>
            <person name="Ram A.F."/>
            <person name="Ramon A."/>
            <person name="Rauscher S."/>
            <person name="Record E."/>
            <person name="Riano-Pachon D.M."/>
            <person name="Robert V."/>
            <person name="Roehrig J."/>
            <person name="Ruller R."/>
            <person name="Salamov A."/>
            <person name="Salih N.S."/>
            <person name="Samson R.A."/>
            <person name="Sandor E."/>
            <person name="Sanguinetti M."/>
            <person name="Schuetze T."/>
            <person name="Sepcic K."/>
            <person name="Shelest E."/>
            <person name="Sherlock G."/>
            <person name="Sophianopoulou V."/>
            <person name="Squina F.M."/>
            <person name="Sun H."/>
            <person name="Susca A."/>
            <person name="Todd R.B."/>
            <person name="Tsang A."/>
            <person name="Unkles S.E."/>
            <person name="van de Wiele N."/>
            <person name="van Rossen-Uffink D."/>
            <person name="Oliveira J.V."/>
            <person name="Vesth T.C."/>
            <person name="Visser J."/>
            <person name="Yu J.-H."/>
            <person name="Zhou M."/>
            <person name="Andersen M.R."/>
            <person name="Archer D.B."/>
            <person name="Baker S.E."/>
            <person name="Benoit I."/>
            <person name="Brakhage A.A."/>
            <person name="Braus G.H."/>
            <person name="Fischer R."/>
            <person name="Frisvad J.C."/>
            <person name="Goldman G.H."/>
            <person name="Houbraken J."/>
            <person name="Oakley B."/>
            <person name="Pocsi I."/>
            <person name="Scazzocchio C."/>
            <person name="Seiboth B."/>
            <person name="vanKuyk P.A."/>
            <person name="Wortman J."/>
            <person name="Dyer P.S."/>
            <person name="Grigoriev I.V."/>
        </authorList>
    </citation>
    <scope>NUCLEOTIDE SEQUENCE [LARGE SCALE GENOMIC DNA]</scope>
    <source>
        <strain evidence="2">ITEM 5010</strain>
    </source>
</reference>
<organism evidence="1 2">
    <name type="scientific">Aspergillus carbonarius (strain ITEM 5010)</name>
    <dbReference type="NCBI Taxonomy" id="602072"/>
    <lineage>
        <taxon>Eukaryota</taxon>
        <taxon>Fungi</taxon>
        <taxon>Dikarya</taxon>
        <taxon>Ascomycota</taxon>
        <taxon>Pezizomycotina</taxon>
        <taxon>Eurotiomycetes</taxon>
        <taxon>Eurotiomycetidae</taxon>
        <taxon>Eurotiales</taxon>
        <taxon>Aspergillaceae</taxon>
        <taxon>Aspergillus</taxon>
        <taxon>Aspergillus subgen. Circumdati</taxon>
    </lineage>
</organism>
<gene>
    <name evidence="1" type="ORF">ASPCADRAFT_408147</name>
</gene>
<evidence type="ECO:0000313" key="1">
    <source>
        <dbReference type="EMBL" id="OOF92667.1"/>
    </source>
</evidence>
<proteinExistence type="predicted"/>
<dbReference type="Proteomes" id="UP000188318">
    <property type="component" value="Unassembled WGS sequence"/>
</dbReference>
<evidence type="ECO:0000313" key="2">
    <source>
        <dbReference type="Proteomes" id="UP000188318"/>
    </source>
</evidence>
<protein>
    <submittedName>
        <fullName evidence="1">Uncharacterized protein</fullName>
    </submittedName>
</protein>
<dbReference type="OrthoDB" id="4358152at2759"/>
<accession>A0A1R3RDY4</accession>
<dbReference type="AlphaFoldDB" id="A0A1R3RDY4"/>
<sequence>MWLLRQLLSPALVLVGHGALTLAATALPMAQLFDVVTDSTLNGNCAAYSTATLDQLASDALKLAEAGSKACDSYIASDPAMVRLFDAFFQGTDATAVAGMKLWYDYISNWLQTGGALSGQTKLPLLFCGDHSIRQTMSSPLRDENGNTHQNAQKTGDTLIVQDSYMKDWWKQIAVAQQVVLTSVYPYWVPQQLVYFFDQKKGSSVTDYQCADGSLGYTIAQGRGSVTLCQSSFSAGGNLGSVAPNPIPAKDFVNGNPPSNQAAQAIDNIMPAAATVFHEMLHLFSDNKFVPTTGEEYNAWRIMGKMVRDDNTYFTGPNSVDNAESYTFVACVSLFCLFSFICPFCSAANGLPRGAAYYTQNMPSNGKVVEYYTGYCSTE</sequence>
<dbReference type="EMBL" id="KV907506">
    <property type="protein sequence ID" value="OOF92667.1"/>
    <property type="molecule type" value="Genomic_DNA"/>
</dbReference>
<dbReference type="VEuPathDB" id="FungiDB:ASPCADRAFT_408147"/>
<dbReference type="GO" id="GO:0008237">
    <property type="term" value="F:metallopeptidase activity"/>
    <property type="evidence" value="ECO:0007669"/>
    <property type="project" value="InterPro"/>
</dbReference>